<evidence type="ECO:0000313" key="9">
    <source>
        <dbReference type="Proteomes" id="UP000271241"/>
    </source>
</evidence>
<sequence length="142" mass="14851">PLEVLLLTPDARPPCRSSDGAAGYDLFALHDVCIPARSQALVPTGVAVALPPGTYGRIAPRSGLALRKQLDTMAGVIDSDYRGELGGIVRNHGDQTAQLNKGDRFAQLILECCQIPPVQVVTSLDSTQRAAAGFGSTGLAEL</sequence>
<dbReference type="GO" id="GO:0046081">
    <property type="term" value="P:dUTP catabolic process"/>
    <property type="evidence" value="ECO:0007669"/>
    <property type="project" value="UniProtKB-UniRule"/>
</dbReference>
<dbReference type="NCBIfam" id="NF001862">
    <property type="entry name" value="PRK00601.1"/>
    <property type="match status" value="1"/>
</dbReference>
<evidence type="ECO:0000313" key="8">
    <source>
        <dbReference type="EMBL" id="RKP05813.1"/>
    </source>
</evidence>
<organism evidence="8 9">
    <name type="scientific">Thamnocephalis sphaerospora</name>
    <dbReference type="NCBI Taxonomy" id="78915"/>
    <lineage>
        <taxon>Eukaryota</taxon>
        <taxon>Fungi</taxon>
        <taxon>Fungi incertae sedis</taxon>
        <taxon>Zoopagomycota</taxon>
        <taxon>Zoopagomycotina</taxon>
        <taxon>Zoopagomycetes</taxon>
        <taxon>Zoopagales</taxon>
        <taxon>Sigmoideomycetaceae</taxon>
        <taxon>Thamnocephalis</taxon>
    </lineage>
</organism>
<keyword evidence="6" id="KW-0479">Metal-binding</keyword>
<keyword evidence="9" id="KW-1185">Reference proteome</keyword>
<feature type="non-terminal residue" evidence="8">
    <location>
        <position position="1"/>
    </location>
</feature>
<protein>
    <recommendedName>
        <fullName evidence="6">Deoxyuridine 5'-triphosphate nucleotidohydrolase</fullName>
        <shortName evidence="6">dUTPase</shortName>
        <ecNumber evidence="6">3.6.1.23</ecNumber>
    </recommendedName>
    <alternativeName>
        <fullName evidence="6">dUTP pyrophosphatase</fullName>
    </alternativeName>
</protein>
<dbReference type="STRING" id="78915.A0A4P9XJ83"/>
<name>A0A4P9XJ83_9FUNG</name>
<dbReference type="PANTHER" id="PTHR11241:SF0">
    <property type="entry name" value="DEOXYURIDINE 5'-TRIPHOSPHATE NUCLEOTIDOHYDROLASE"/>
    <property type="match status" value="1"/>
</dbReference>
<evidence type="ECO:0000256" key="4">
    <source>
        <dbReference type="ARBA" id="ARBA00022801"/>
    </source>
</evidence>
<dbReference type="InterPro" id="IPR029054">
    <property type="entry name" value="dUTPase-like"/>
</dbReference>
<dbReference type="InterPro" id="IPR033704">
    <property type="entry name" value="dUTPase_trimeric"/>
</dbReference>
<dbReference type="GO" id="GO:0006226">
    <property type="term" value="P:dUMP biosynthetic process"/>
    <property type="evidence" value="ECO:0007669"/>
    <property type="project" value="UniProtKB-UniRule"/>
</dbReference>
<dbReference type="UniPathway" id="UPA00610">
    <property type="reaction ID" value="UER00666"/>
</dbReference>
<dbReference type="EC" id="3.6.1.23" evidence="6"/>
<dbReference type="OrthoDB" id="419889at2759"/>
<dbReference type="GO" id="GO:0000287">
    <property type="term" value="F:magnesium ion binding"/>
    <property type="evidence" value="ECO:0007669"/>
    <property type="project" value="UniProtKB-UniRule"/>
</dbReference>
<comment type="subunit">
    <text evidence="3 6">Homotrimer.</text>
</comment>
<dbReference type="Pfam" id="PF00692">
    <property type="entry name" value="dUTPase"/>
    <property type="match status" value="1"/>
</dbReference>
<feature type="domain" description="dUTPase-like" evidence="7">
    <location>
        <begin position="14"/>
        <end position="138"/>
    </location>
</feature>
<evidence type="ECO:0000256" key="3">
    <source>
        <dbReference type="ARBA" id="ARBA00011233"/>
    </source>
</evidence>
<dbReference type="Gene3D" id="2.70.40.10">
    <property type="match status" value="1"/>
</dbReference>
<dbReference type="EMBL" id="KZ993026">
    <property type="protein sequence ID" value="RKP05813.1"/>
    <property type="molecule type" value="Genomic_DNA"/>
</dbReference>
<dbReference type="InterPro" id="IPR008181">
    <property type="entry name" value="dUTPase"/>
</dbReference>
<dbReference type="SUPFAM" id="SSF51283">
    <property type="entry name" value="dUTPase-like"/>
    <property type="match status" value="1"/>
</dbReference>
<dbReference type="PANTHER" id="PTHR11241">
    <property type="entry name" value="DEOXYURIDINE 5'-TRIPHOSPHATE NUCLEOTIDOHYDROLASE"/>
    <property type="match status" value="1"/>
</dbReference>
<accession>A0A4P9XJ83</accession>
<dbReference type="Proteomes" id="UP000271241">
    <property type="component" value="Unassembled WGS sequence"/>
</dbReference>
<evidence type="ECO:0000256" key="2">
    <source>
        <dbReference type="ARBA" id="ARBA00006581"/>
    </source>
</evidence>
<comment type="cofactor">
    <cofactor evidence="6">
        <name>Mg(2+)</name>
        <dbReference type="ChEBI" id="CHEBI:18420"/>
    </cofactor>
</comment>
<dbReference type="GO" id="GO:0004170">
    <property type="term" value="F:dUTP diphosphatase activity"/>
    <property type="evidence" value="ECO:0007669"/>
    <property type="project" value="UniProtKB-UniRule"/>
</dbReference>
<comment type="pathway">
    <text evidence="1 6">Pyrimidine metabolism; dUMP biosynthesis; dUMP from dCTP (dUTP route): step 2/2.</text>
</comment>
<dbReference type="AlphaFoldDB" id="A0A4P9XJ83"/>
<reference evidence="9" key="1">
    <citation type="journal article" date="2018" name="Nat. Microbiol.">
        <title>Leveraging single-cell genomics to expand the fungal tree of life.</title>
        <authorList>
            <person name="Ahrendt S.R."/>
            <person name="Quandt C.A."/>
            <person name="Ciobanu D."/>
            <person name="Clum A."/>
            <person name="Salamov A."/>
            <person name="Andreopoulos B."/>
            <person name="Cheng J.F."/>
            <person name="Woyke T."/>
            <person name="Pelin A."/>
            <person name="Henrissat B."/>
            <person name="Reynolds N.K."/>
            <person name="Benny G.L."/>
            <person name="Smith M.E."/>
            <person name="James T.Y."/>
            <person name="Grigoriev I.V."/>
        </authorList>
    </citation>
    <scope>NUCLEOTIDE SEQUENCE [LARGE SCALE GENOMIC DNA]</scope>
    <source>
        <strain evidence="9">RSA 1356</strain>
    </source>
</reference>
<comment type="catalytic activity">
    <reaction evidence="6">
        <text>dUTP + H2O = dUMP + diphosphate + H(+)</text>
        <dbReference type="Rhea" id="RHEA:10248"/>
        <dbReference type="ChEBI" id="CHEBI:15377"/>
        <dbReference type="ChEBI" id="CHEBI:15378"/>
        <dbReference type="ChEBI" id="CHEBI:33019"/>
        <dbReference type="ChEBI" id="CHEBI:61555"/>
        <dbReference type="ChEBI" id="CHEBI:246422"/>
        <dbReference type="EC" id="3.6.1.23"/>
    </reaction>
</comment>
<gene>
    <name evidence="8" type="ORF">THASP1DRAFT_19303</name>
</gene>
<keyword evidence="4 6" id="KW-0378">Hydrolase</keyword>
<dbReference type="CDD" id="cd07557">
    <property type="entry name" value="trimeric_dUTPase"/>
    <property type="match status" value="1"/>
</dbReference>
<evidence type="ECO:0000259" key="7">
    <source>
        <dbReference type="Pfam" id="PF00692"/>
    </source>
</evidence>
<keyword evidence="5 6" id="KW-0546">Nucleotide metabolism</keyword>
<dbReference type="InterPro" id="IPR036157">
    <property type="entry name" value="dUTPase-like_sf"/>
</dbReference>
<comment type="function">
    <text evidence="6">Involved in nucleotide metabolism via production of dUMP, the immediate precursor of thymidine nucleotides, and decreases the intracellular concentration of dUTP so that uracil cannot be incorporated into DNA.</text>
</comment>
<keyword evidence="6" id="KW-0460">Magnesium</keyword>
<evidence type="ECO:0000256" key="1">
    <source>
        <dbReference type="ARBA" id="ARBA00005142"/>
    </source>
</evidence>
<evidence type="ECO:0000256" key="5">
    <source>
        <dbReference type="ARBA" id="ARBA00023080"/>
    </source>
</evidence>
<comment type="similarity">
    <text evidence="2 6">Belongs to the dUTPase family.</text>
</comment>
<dbReference type="NCBIfam" id="TIGR00576">
    <property type="entry name" value="dut"/>
    <property type="match status" value="1"/>
</dbReference>
<proteinExistence type="inferred from homology"/>
<evidence type="ECO:0000256" key="6">
    <source>
        <dbReference type="RuleBase" id="RU367024"/>
    </source>
</evidence>